<reference evidence="1" key="1">
    <citation type="submission" date="2018-11" db="EMBL/GenBank/DDBJ databases">
        <authorList>
            <consortium name="Pathogen Informatics"/>
        </authorList>
    </citation>
    <scope>NUCLEOTIDE SEQUENCE</scope>
</reference>
<sequence length="100" mass="11035">MQNWSINRAPIVYLVSVKLNRRGTLGVVGPGRFYFEVRQIESSGLARVGWALETASLDLGSDSLGYGHGADWDGFGINGKQGKKLHDNEIMNYGEHNRKG</sequence>
<keyword evidence="2" id="KW-1185">Reference proteome</keyword>
<dbReference type="InterPro" id="IPR013320">
    <property type="entry name" value="ConA-like_dom_sf"/>
</dbReference>
<dbReference type="EMBL" id="CAAALY010246432">
    <property type="protein sequence ID" value="VEL33807.1"/>
    <property type="molecule type" value="Genomic_DNA"/>
</dbReference>
<dbReference type="Proteomes" id="UP000784294">
    <property type="component" value="Unassembled WGS sequence"/>
</dbReference>
<evidence type="ECO:0008006" key="3">
    <source>
        <dbReference type="Google" id="ProtNLM"/>
    </source>
</evidence>
<evidence type="ECO:0000313" key="2">
    <source>
        <dbReference type="Proteomes" id="UP000784294"/>
    </source>
</evidence>
<dbReference type="OrthoDB" id="6589456at2759"/>
<proteinExistence type="predicted"/>
<organism evidence="1 2">
    <name type="scientific">Protopolystoma xenopodis</name>
    <dbReference type="NCBI Taxonomy" id="117903"/>
    <lineage>
        <taxon>Eukaryota</taxon>
        <taxon>Metazoa</taxon>
        <taxon>Spiralia</taxon>
        <taxon>Lophotrochozoa</taxon>
        <taxon>Platyhelminthes</taxon>
        <taxon>Monogenea</taxon>
        <taxon>Polyopisthocotylea</taxon>
        <taxon>Polystomatidea</taxon>
        <taxon>Polystomatidae</taxon>
        <taxon>Protopolystoma</taxon>
    </lineage>
</organism>
<accession>A0A448XCR1</accession>
<dbReference type="InterPro" id="IPR043136">
    <property type="entry name" value="B30.2/SPRY_sf"/>
</dbReference>
<dbReference type="SUPFAM" id="SSF49899">
    <property type="entry name" value="Concanavalin A-like lectins/glucanases"/>
    <property type="match status" value="1"/>
</dbReference>
<protein>
    <recommendedName>
        <fullName evidence="3">SPRY domain-containing protein</fullName>
    </recommendedName>
</protein>
<comment type="caution">
    <text evidence="1">The sequence shown here is derived from an EMBL/GenBank/DDBJ whole genome shotgun (WGS) entry which is preliminary data.</text>
</comment>
<name>A0A448XCR1_9PLAT</name>
<evidence type="ECO:0000313" key="1">
    <source>
        <dbReference type="EMBL" id="VEL33807.1"/>
    </source>
</evidence>
<dbReference type="AlphaFoldDB" id="A0A448XCR1"/>
<gene>
    <name evidence="1" type="ORF">PXEA_LOCUS27247</name>
</gene>
<dbReference type="Gene3D" id="2.60.120.920">
    <property type="match status" value="1"/>
</dbReference>